<accession>A0A5M8Q4K1</accession>
<keyword evidence="1" id="KW-0175">Coiled coil</keyword>
<feature type="coiled-coil region" evidence="1">
    <location>
        <begin position="39"/>
        <end position="75"/>
    </location>
</feature>
<reference evidence="2 3" key="1">
    <citation type="submission" date="2019-09" db="EMBL/GenBank/DDBJ databases">
        <title>The hologenome of the rock-dwelling lichen Lasallia pustulata.</title>
        <authorList>
            <person name="Greshake Tzovaras B."/>
            <person name="Segers F."/>
            <person name="Bicker A."/>
            <person name="Dal Grande F."/>
            <person name="Otte J."/>
            <person name="Hankeln T."/>
            <person name="Schmitt I."/>
            <person name="Ebersberger I."/>
        </authorList>
    </citation>
    <scope>NUCLEOTIDE SEQUENCE [LARGE SCALE GENOMIC DNA]</scope>
    <source>
        <strain evidence="2">A1-1</strain>
    </source>
</reference>
<dbReference type="Proteomes" id="UP000324767">
    <property type="component" value="Unassembled WGS sequence"/>
</dbReference>
<proteinExistence type="predicted"/>
<gene>
    <name evidence="2" type="ORF">FRX48_00650</name>
</gene>
<evidence type="ECO:0000313" key="2">
    <source>
        <dbReference type="EMBL" id="KAA6415931.1"/>
    </source>
</evidence>
<organism evidence="2 3">
    <name type="scientific">Lasallia pustulata</name>
    <dbReference type="NCBI Taxonomy" id="136370"/>
    <lineage>
        <taxon>Eukaryota</taxon>
        <taxon>Fungi</taxon>
        <taxon>Dikarya</taxon>
        <taxon>Ascomycota</taxon>
        <taxon>Pezizomycotina</taxon>
        <taxon>Lecanoromycetes</taxon>
        <taxon>OSLEUM clade</taxon>
        <taxon>Umbilicariomycetidae</taxon>
        <taxon>Umbilicariales</taxon>
        <taxon>Umbilicariaceae</taxon>
        <taxon>Lasallia</taxon>
    </lineage>
</organism>
<evidence type="ECO:0000256" key="1">
    <source>
        <dbReference type="SAM" id="Coils"/>
    </source>
</evidence>
<dbReference type="EMBL" id="VXIT01000001">
    <property type="protein sequence ID" value="KAA6415931.1"/>
    <property type="molecule type" value="Genomic_DNA"/>
</dbReference>
<evidence type="ECO:0000313" key="3">
    <source>
        <dbReference type="Proteomes" id="UP000324767"/>
    </source>
</evidence>
<dbReference type="AlphaFoldDB" id="A0A5M8Q4K1"/>
<name>A0A5M8Q4K1_9LECA</name>
<sequence length="114" mass="12979">MKALKDPENPPSYRRIATQYNISDRTLRGRIQGTQQSILVKEEAEEKEKQDQLTNQQVKKNLAQQRKVLKEIQQLETLARKSKRLQDKQTAKAAVVAAKAALEVLKSIEPTALQ</sequence>
<protein>
    <submittedName>
        <fullName evidence="2">Uncharacterized protein</fullName>
    </submittedName>
</protein>
<comment type="caution">
    <text evidence="2">The sequence shown here is derived from an EMBL/GenBank/DDBJ whole genome shotgun (WGS) entry which is preliminary data.</text>
</comment>